<dbReference type="PANTHER" id="PTHR34220">
    <property type="entry name" value="SENSOR HISTIDINE KINASE YPDA"/>
    <property type="match status" value="1"/>
</dbReference>
<evidence type="ECO:0000259" key="11">
    <source>
        <dbReference type="PROSITE" id="PS50885"/>
    </source>
</evidence>
<evidence type="ECO:0000313" key="13">
    <source>
        <dbReference type="Proteomes" id="UP000309676"/>
    </source>
</evidence>
<dbReference type="Proteomes" id="UP000309676">
    <property type="component" value="Unassembled WGS sequence"/>
</dbReference>
<evidence type="ECO:0000256" key="9">
    <source>
        <dbReference type="SAM" id="Coils"/>
    </source>
</evidence>
<dbReference type="AlphaFoldDB" id="A0A5R9GB79"/>
<keyword evidence="8 10" id="KW-0472">Membrane</keyword>
<evidence type="ECO:0000256" key="8">
    <source>
        <dbReference type="ARBA" id="ARBA00023136"/>
    </source>
</evidence>
<keyword evidence="9" id="KW-0175">Coiled coil</keyword>
<dbReference type="Pfam" id="PF02743">
    <property type="entry name" value="dCache_1"/>
    <property type="match status" value="1"/>
</dbReference>
<evidence type="ECO:0000256" key="2">
    <source>
        <dbReference type="ARBA" id="ARBA00022475"/>
    </source>
</evidence>
<dbReference type="InterPro" id="IPR036890">
    <property type="entry name" value="HATPase_C_sf"/>
</dbReference>
<accession>A0A5R9GB79</accession>
<dbReference type="GO" id="GO:0005886">
    <property type="term" value="C:plasma membrane"/>
    <property type="evidence" value="ECO:0007669"/>
    <property type="project" value="UniProtKB-SubCell"/>
</dbReference>
<reference evidence="12 13" key="1">
    <citation type="submission" date="2019-05" db="EMBL/GenBank/DDBJ databases">
        <authorList>
            <person name="Narsing Rao M.P."/>
            <person name="Li W.J."/>
        </authorList>
    </citation>
    <scope>NUCLEOTIDE SEQUENCE [LARGE SCALE GENOMIC DNA]</scope>
    <source>
        <strain evidence="12 13">SYSU_K30003</strain>
    </source>
</reference>
<sequence length="596" mass="67064">MEAVSLARFTWPTFFRSIAGQLFLLISIGMIVPVAIGGYLSYHQSSKLVKDQVGNVASLTITQVSNKLNLMLKDLEDTSLFVLGNPVIQKAMTIDPGSAPPYDYMQVNSDAIDLLYLIHMNSTEIMDIFILDHQRKNNILGSSVVLNGLWDTPWYDRIVEADGLPVWFGIQRESFLRRADIGIPVFGMGRAIKSQETGDVIGVLFIEVRATHLTQQLNNVTFGETGYTFIVDQQNRYVYEPRGAYGEPSAFTLSSNDYYVQHNGQETLLLPDRLMNGWYVTGVVPIEELNEGSNQIRSLTLMILVCSVLFALSMGALVTFRVGRPLIQLSRLMQRGASGDLRVRSGFTSRDEIGKLGRSFDRMLEQIALLMKEMKTEQAEKKKAEIRAMRYQINPHFLYNTLNTVRHLARFNRMEDVNRSIANLIPLLEASIERNGTFVPLGEELDLLEKYMVIQQYRYFDRRLELRIRCPGYLQSIMIPRMLLQPIVENAVFHGIAPKDGPGAIELDVAEDGAYVVIRIADDGVGIEPERLGGLLSEQSTSARGMTKIGLFHAHQAIRLFYGSDCGLDIRSVPGEGTTVTIRLHKSVPKEERYVV</sequence>
<dbReference type="SMART" id="SM00387">
    <property type="entry name" value="HATPase_c"/>
    <property type="match status" value="1"/>
</dbReference>
<evidence type="ECO:0000313" key="12">
    <source>
        <dbReference type="EMBL" id="TLS50628.1"/>
    </source>
</evidence>
<evidence type="ECO:0000256" key="3">
    <source>
        <dbReference type="ARBA" id="ARBA00022553"/>
    </source>
</evidence>
<feature type="transmembrane region" description="Helical" evidence="10">
    <location>
        <begin position="20"/>
        <end position="42"/>
    </location>
</feature>
<protein>
    <submittedName>
        <fullName evidence="12">Sensor histidine kinase</fullName>
    </submittedName>
</protein>
<comment type="caution">
    <text evidence="12">The sequence shown here is derived from an EMBL/GenBank/DDBJ whole genome shotgun (WGS) entry which is preliminary data.</text>
</comment>
<evidence type="ECO:0000256" key="10">
    <source>
        <dbReference type="SAM" id="Phobius"/>
    </source>
</evidence>
<dbReference type="InterPro" id="IPR003594">
    <property type="entry name" value="HATPase_dom"/>
</dbReference>
<dbReference type="PROSITE" id="PS50885">
    <property type="entry name" value="HAMP"/>
    <property type="match status" value="1"/>
</dbReference>
<keyword evidence="3" id="KW-0597">Phosphoprotein</keyword>
<dbReference type="InterPro" id="IPR010559">
    <property type="entry name" value="Sig_transdc_His_kin_internal"/>
</dbReference>
<keyword evidence="6 12" id="KW-0418">Kinase</keyword>
<feature type="coiled-coil region" evidence="9">
    <location>
        <begin position="360"/>
        <end position="394"/>
    </location>
</feature>
<keyword evidence="7 10" id="KW-1133">Transmembrane helix</keyword>
<dbReference type="Pfam" id="PF00672">
    <property type="entry name" value="HAMP"/>
    <property type="match status" value="1"/>
</dbReference>
<dbReference type="SUPFAM" id="SSF158472">
    <property type="entry name" value="HAMP domain-like"/>
    <property type="match status" value="1"/>
</dbReference>
<organism evidence="12 13">
    <name type="scientific">Paenibacillus antri</name>
    <dbReference type="NCBI Taxonomy" id="2582848"/>
    <lineage>
        <taxon>Bacteria</taxon>
        <taxon>Bacillati</taxon>
        <taxon>Bacillota</taxon>
        <taxon>Bacilli</taxon>
        <taxon>Bacillales</taxon>
        <taxon>Paenibacillaceae</taxon>
        <taxon>Paenibacillus</taxon>
    </lineage>
</organism>
<evidence type="ECO:0000256" key="6">
    <source>
        <dbReference type="ARBA" id="ARBA00022777"/>
    </source>
</evidence>
<proteinExistence type="predicted"/>
<dbReference type="InterPro" id="IPR050640">
    <property type="entry name" value="Bact_2-comp_sensor_kinase"/>
</dbReference>
<name>A0A5R9GB79_9BACL</name>
<dbReference type="Gene3D" id="6.10.340.10">
    <property type="match status" value="1"/>
</dbReference>
<dbReference type="EMBL" id="VCIW01000014">
    <property type="protein sequence ID" value="TLS50628.1"/>
    <property type="molecule type" value="Genomic_DNA"/>
</dbReference>
<evidence type="ECO:0000256" key="1">
    <source>
        <dbReference type="ARBA" id="ARBA00004651"/>
    </source>
</evidence>
<dbReference type="Pfam" id="PF02518">
    <property type="entry name" value="HATPase_c"/>
    <property type="match status" value="1"/>
</dbReference>
<feature type="domain" description="HAMP" evidence="11">
    <location>
        <begin position="320"/>
        <end position="372"/>
    </location>
</feature>
<dbReference type="Pfam" id="PF06580">
    <property type="entry name" value="His_kinase"/>
    <property type="match status" value="1"/>
</dbReference>
<evidence type="ECO:0000256" key="7">
    <source>
        <dbReference type="ARBA" id="ARBA00022989"/>
    </source>
</evidence>
<evidence type="ECO:0000256" key="5">
    <source>
        <dbReference type="ARBA" id="ARBA00022692"/>
    </source>
</evidence>
<dbReference type="InterPro" id="IPR003660">
    <property type="entry name" value="HAMP_dom"/>
</dbReference>
<evidence type="ECO:0000256" key="4">
    <source>
        <dbReference type="ARBA" id="ARBA00022679"/>
    </source>
</evidence>
<dbReference type="Gene3D" id="3.30.450.20">
    <property type="entry name" value="PAS domain"/>
    <property type="match status" value="1"/>
</dbReference>
<dbReference type="SUPFAM" id="SSF55874">
    <property type="entry name" value="ATPase domain of HSP90 chaperone/DNA topoisomerase II/histidine kinase"/>
    <property type="match status" value="1"/>
</dbReference>
<keyword evidence="13" id="KW-1185">Reference proteome</keyword>
<dbReference type="OrthoDB" id="9776552at2"/>
<dbReference type="CDD" id="cd06225">
    <property type="entry name" value="HAMP"/>
    <property type="match status" value="1"/>
</dbReference>
<feature type="transmembrane region" description="Helical" evidence="10">
    <location>
        <begin position="299"/>
        <end position="320"/>
    </location>
</feature>
<gene>
    <name evidence="12" type="ORF">FE782_19905</name>
</gene>
<dbReference type="GO" id="GO:0000155">
    <property type="term" value="F:phosphorelay sensor kinase activity"/>
    <property type="evidence" value="ECO:0007669"/>
    <property type="project" value="InterPro"/>
</dbReference>
<dbReference type="PANTHER" id="PTHR34220:SF7">
    <property type="entry name" value="SENSOR HISTIDINE KINASE YPDA"/>
    <property type="match status" value="1"/>
</dbReference>
<keyword evidence="2" id="KW-1003">Cell membrane</keyword>
<dbReference type="Gene3D" id="3.30.565.10">
    <property type="entry name" value="Histidine kinase-like ATPase, C-terminal domain"/>
    <property type="match status" value="1"/>
</dbReference>
<dbReference type="SMART" id="SM00304">
    <property type="entry name" value="HAMP"/>
    <property type="match status" value="1"/>
</dbReference>
<comment type="subcellular location">
    <subcellularLocation>
        <location evidence="1">Cell membrane</location>
        <topology evidence="1">Multi-pass membrane protein</topology>
    </subcellularLocation>
</comment>
<dbReference type="InterPro" id="IPR033479">
    <property type="entry name" value="dCache_1"/>
</dbReference>
<keyword evidence="4" id="KW-0808">Transferase</keyword>
<keyword evidence="5 10" id="KW-0812">Transmembrane</keyword>